<evidence type="ECO:0000313" key="6">
    <source>
        <dbReference type="EMBL" id="ERO59542.1"/>
    </source>
</evidence>
<dbReference type="PROSITE" id="PS50931">
    <property type="entry name" value="HTH_LYSR"/>
    <property type="match status" value="1"/>
</dbReference>
<dbReference type="GO" id="GO:0003677">
    <property type="term" value="F:DNA binding"/>
    <property type="evidence" value="ECO:0007669"/>
    <property type="project" value="UniProtKB-KW"/>
</dbReference>
<dbReference type="GO" id="GO:0003700">
    <property type="term" value="F:DNA-binding transcription factor activity"/>
    <property type="evidence" value="ECO:0007669"/>
    <property type="project" value="InterPro"/>
</dbReference>
<keyword evidence="3" id="KW-0238">DNA-binding</keyword>
<dbReference type="PANTHER" id="PTHR30419:SF8">
    <property type="entry name" value="NITROGEN ASSIMILATION TRANSCRIPTIONAL ACTIVATOR-RELATED"/>
    <property type="match status" value="1"/>
</dbReference>
<evidence type="ECO:0000259" key="5">
    <source>
        <dbReference type="PROSITE" id="PS50931"/>
    </source>
</evidence>
<dbReference type="PANTHER" id="PTHR30419">
    <property type="entry name" value="HTH-TYPE TRANSCRIPTIONAL REGULATOR YBHD"/>
    <property type="match status" value="1"/>
</dbReference>
<organism evidence="6 7">
    <name type="scientific">Dickeya solani D s0432-1</name>
    <dbReference type="NCBI Taxonomy" id="1231725"/>
    <lineage>
        <taxon>Bacteria</taxon>
        <taxon>Pseudomonadati</taxon>
        <taxon>Pseudomonadota</taxon>
        <taxon>Gammaproteobacteria</taxon>
        <taxon>Enterobacterales</taxon>
        <taxon>Pectobacteriaceae</taxon>
        <taxon>Dickeya</taxon>
    </lineage>
</organism>
<dbReference type="SUPFAM" id="SSF46785">
    <property type="entry name" value="Winged helix' DNA-binding domain"/>
    <property type="match status" value="1"/>
</dbReference>
<feature type="domain" description="HTH lysR-type" evidence="5">
    <location>
        <begin position="9"/>
        <end position="60"/>
    </location>
</feature>
<evidence type="ECO:0000256" key="3">
    <source>
        <dbReference type="ARBA" id="ARBA00023125"/>
    </source>
</evidence>
<evidence type="ECO:0000256" key="2">
    <source>
        <dbReference type="ARBA" id="ARBA00023015"/>
    </source>
</evidence>
<dbReference type="InterPro" id="IPR000847">
    <property type="entry name" value="LysR_HTH_N"/>
</dbReference>
<evidence type="ECO:0000313" key="7">
    <source>
        <dbReference type="Proteomes" id="UP000017142"/>
    </source>
</evidence>
<comment type="similarity">
    <text evidence="1">Belongs to the LysR transcriptional regulatory family.</text>
</comment>
<evidence type="ECO:0000256" key="4">
    <source>
        <dbReference type="ARBA" id="ARBA00023163"/>
    </source>
</evidence>
<dbReference type="RefSeq" id="WP_022632020.1">
    <property type="nucleotide sequence ID" value="NZ_AMWE01000001.1"/>
</dbReference>
<dbReference type="Gene3D" id="3.40.190.290">
    <property type="match status" value="1"/>
</dbReference>
<dbReference type="InterPro" id="IPR036390">
    <property type="entry name" value="WH_DNA-bd_sf"/>
</dbReference>
<dbReference type="InterPro" id="IPR050950">
    <property type="entry name" value="HTH-type_LysR_regulators"/>
</dbReference>
<dbReference type="EMBL" id="AMWE01000001">
    <property type="protein sequence ID" value="ERO59542.1"/>
    <property type="molecule type" value="Genomic_DNA"/>
</dbReference>
<gene>
    <name evidence="6" type="ORF">A544_0514</name>
</gene>
<dbReference type="GO" id="GO:0005829">
    <property type="term" value="C:cytosol"/>
    <property type="evidence" value="ECO:0007669"/>
    <property type="project" value="TreeGrafter"/>
</dbReference>
<keyword evidence="4" id="KW-0804">Transcription</keyword>
<comment type="caution">
    <text evidence="6">The sequence shown here is derived from an EMBL/GenBank/DDBJ whole genome shotgun (WGS) entry which is preliminary data.</text>
</comment>
<keyword evidence="2" id="KW-0805">Transcription regulation</keyword>
<dbReference type="Pfam" id="PF00126">
    <property type="entry name" value="HTH_1"/>
    <property type="match status" value="1"/>
</dbReference>
<sequence length="317" mass="35070">MDPFSRFSHYFMAVARSGSLRKAAEVLHVSSSAINRQILLAEAMMETQLFERLPAGLRLTTAGELLYSDLCRWKKEYALTRQRFDDLQGLRRGHVSVAMIAALSDGPLIQALATISRQYPHLTFDIHTHESHIINGLVAEAEVDIGLLLDPLESRGIEVRAFAEIPIGAVMRPDHPLASERALTVSQLAADRQLLPAAPLMVHERTEGLYHRHNLTPAQNMVCNDLRVMKSLVRQGVGVGVLSLLDVYSEVHEGSLAFVPFSHQAVRPLTLALCVAPSRQLSRAAQLVITHFTQAIEQLEIEQLEAETTGRHSSSPT</sequence>
<dbReference type="SUPFAM" id="SSF53850">
    <property type="entry name" value="Periplasmic binding protein-like II"/>
    <property type="match status" value="1"/>
</dbReference>
<dbReference type="Gene3D" id="1.10.10.10">
    <property type="entry name" value="Winged helix-like DNA-binding domain superfamily/Winged helix DNA-binding domain"/>
    <property type="match status" value="1"/>
</dbReference>
<reference evidence="7" key="1">
    <citation type="journal article" date="2013" name="Diversity">
        <title>Genome Sequence of Dickeya solani, a New soft Rot Pathogen of Potato, Suggests its Emergence May Be Related to a Novel Combination of Non-Ribosomal Peptide/Polyketide Synthetase Clusters.</title>
        <authorList>
            <person name="Garlant L."/>
            <person name="Koskinen P."/>
            <person name="Rouhiainen L."/>
            <person name="Laine P."/>
            <person name="Paulin L."/>
            <person name="Auvinen P."/>
            <person name="Holm L."/>
            <person name="Pirhonen M."/>
        </authorList>
    </citation>
    <scope>NUCLEOTIDE SEQUENCE [LARGE SCALE GENOMIC DNA]</scope>
    <source>
        <strain evidence="7">D s0432-1</strain>
    </source>
</reference>
<dbReference type="InterPro" id="IPR036388">
    <property type="entry name" value="WH-like_DNA-bd_sf"/>
</dbReference>
<accession>A0AAV3KF16</accession>
<dbReference type="Proteomes" id="UP000017142">
    <property type="component" value="Unassembled WGS sequence"/>
</dbReference>
<name>A0AAV3KF16_9GAMM</name>
<dbReference type="InterPro" id="IPR005119">
    <property type="entry name" value="LysR_subst-bd"/>
</dbReference>
<evidence type="ECO:0000256" key="1">
    <source>
        <dbReference type="ARBA" id="ARBA00009437"/>
    </source>
</evidence>
<dbReference type="Pfam" id="PF03466">
    <property type="entry name" value="LysR_substrate"/>
    <property type="match status" value="1"/>
</dbReference>
<dbReference type="GeneID" id="43519241"/>
<protein>
    <submittedName>
        <fullName evidence="6">HpxR</fullName>
    </submittedName>
</protein>
<dbReference type="AlphaFoldDB" id="A0AAV3KF16"/>
<proteinExistence type="inferred from homology"/>